<sequence length="132" mass="14974">MEKPIILCVDDEKVILDSLKIQLKNAFQNNYSYETAESVDEAIEIIDELQGDEIPILVIVSDWLMPGTKGDEFLIKVHEKYPKIVKIMLTGQADDEAIDRAKQKANLYECIAKPWNCEKLINIIKSGLTNHG</sequence>
<dbReference type="InterPro" id="IPR050595">
    <property type="entry name" value="Bact_response_regulator"/>
</dbReference>
<dbReference type="InterPro" id="IPR001789">
    <property type="entry name" value="Sig_transdc_resp-reg_receiver"/>
</dbReference>
<dbReference type="PANTHER" id="PTHR44591:SF19">
    <property type="entry name" value="TWO-COMPONENT RESPONSE REGULATOR-RELATED"/>
    <property type="match status" value="1"/>
</dbReference>
<evidence type="ECO:0000256" key="1">
    <source>
        <dbReference type="ARBA" id="ARBA00022553"/>
    </source>
</evidence>
<reference evidence="4 5" key="1">
    <citation type="submission" date="2018-03" db="EMBL/GenBank/DDBJ databases">
        <title>The ancient ancestry and fast evolution of plastids.</title>
        <authorList>
            <person name="Moore K.R."/>
            <person name="Magnabosco C."/>
            <person name="Momper L."/>
            <person name="Gold D.A."/>
            <person name="Bosak T."/>
            <person name="Fournier G.P."/>
        </authorList>
    </citation>
    <scope>NUCLEOTIDE SEQUENCE [LARGE SCALE GENOMIC DNA]</scope>
    <source>
        <strain evidence="4 5">CCALA 016</strain>
    </source>
</reference>
<dbReference type="Pfam" id="PF00072">
    <property type="entry name" value="Response_reg"/>
    <property type="match status" value="1"/>
</dbReference>
<protein>
    <recommendedName>
        <fullName evidence="3">Response regulatory domain-containing protein</fullName>
    </recommendedName>
</protein>
<reference evidence="4 5" key="2">
    <citation type="submission" date="2018-03" db="EMBL/GenBank/DDBJ databases">
        <authorList>
            <person name="Keele B.F."/>
        </authorList>
    </citation>
    <scope>NUCLEOTIDE SEQUENCE [LARGE SCALE GENOMIC DNA]</scope>
    <source>
        <strain evidence="4 5">CCALA 016</strain>
    </source>
</reference>
<feature type="domain" description="Response regulatory" evidence="3">
    <location>
        <begin position="5"/>
        <end position="128"/>
    </location>
</feature>
<dbReference type="PANTHER" id="PTHR44591">
    <property type="entry name" value="STRESS RESPONSE REGULATOR PROTEIN 1"/>
    <property type="match status" value="1"/>
</dbReference>
<feature type="modified residue" description="4-aspartylphosphate" evidence="2">
    <location>
        <position position="62"/>
    </location>
</feature>
<accession>A0A2T1M3Z4</accession>
<comment type="caution">
    <text evidence="4">The sequence shown here is derived from an EMBL/GenBank/DDBJ whole genome shotgun (WGS) entry which is preliminary data.</text>
</comment>
<dbReference type="Proteomes" id="UP000239001">
    <property type="component" value="Unassembled WGS sequence"/>
</dbReference>
<dbReference type="Gene3D" id="3.40.50.2300">
    <property type="match status" value="1"/>
</dbReference>
<keyword evidence="1 2" id="KW-0597">Phosphoprotein</keyword>
<dbReference type="RefSeq" id="WP_106455179.1">
    <property type="nucleotide sequence ID" value="NZ_PXOH01000001.1"/>
</dbReference>
<dbReference type="GO" id="GO:0000160">
    <property type="term" value="P:phosphorelay signal transduction system"/>
    <property type="evidence" value="ECO:0007669"/>
    <property type="project" value="InterPro"/>
</dbReference>
<evidence type="ECO:0000313" key="5">
    <source>
        <dbReference type="Proteomes" id="UP000239001"/>
    </source>
</evidence>
<evidence type="ECO:0000259" key="3">
    <source>
        <dbReference type="PROSITE" id="PS50110"/>
    </source>
</evidence>
<keyword evidence="5" id="KW-1185">Reference proteome</keyword>
<name>A0A2T1M3Z4_9CHRO</name>
<dbReference type="SUPFAM" id="SSF52172">
    <property type="entry name" value="CheY-like"/>
    <property type="match status" value="1"/>
</dbReference>
<dbReference type="SMART" id="SM00448">
    <property type="entry name" value="REC"/>
    <property type="match status" value="1"/>
</dbReference>
<evidence type="ECO:0000256" key="2">
    <source>
        <dbReference type="PROSITE-ProRule" id="PRU00169"/>
    </source>
</evidence>
<proteinExistence type="predicted"/>
<dbReference type="AlphaFoldDB" id="A0A2T1M3Z4"/>
<gene>
    <name evidence="4" type="ORF">C7H19_01860</name>
</gene>
<dbReference type="PROSITE" id="PS50110">
    <property type="entry name" value="RESPONSE_REGULATORY"/>
    <property type="match status" value="1"/>
</dbReference>
<dbReference type="InterPro" id="IPR011006">
    <property type="entry name" value="CheY-like_superfamily"/>
</dbReference>
<evidence type="ECO:0000313" key="4">
    <source>
        <dbReference type="EMBL" id="PSF39559.1"/>
    </source>
</evidence>
<dbReference type="EMBL" id="PXOH01000001">
    <property type="protein sequence ID" value="PSF39559.1"/>
    <property type="molecule type" value="Genomic_DNA"/>
</dbReference>
<dbReference type="OrthoDB" id="109585at2"/>
<organism evidence="4 5">
    <name type="scientific">Aphanothece hegewaldii CCALA 016</name>
    <dbReference type="NCBI Taxonomy" id="2107694"/>
    <lineage>
        <taxon>Bacteria</taxon>
        <taxon>Bacillati</taxon>
        <taxon>Cyanobacteriota</taxon>
        <taxon>Cyanophyceae</taxon>
        <taxon>Oscillatoriophycideae</taxon>
        <taxon>Chroococcales</taxon>
        <taxon>Aphanothecaceae</taxon>
        <taxon>Aphanothece</taxon>
    </lineage>
</organism>